<organism evidence="2 3">
    <name type="scientific">Amycolatopsis ultiminotia</name>
    <dbReference type="NCBI Taxonomy" id="543629"/>
    <lineage>
        <taxon>Bacteria</taxon>
        <taxon>Bacillati</taxon>
        <taxon>Actinomycetota</taxon>
        <taxon>Actinomycetes</taxon>
        <taxon>Pseudonocardiales</taxon>
        <taxon>Pseudonocardiaceae</taxon>
        <taxon>Amycolatopsis</taxon>
    </lineage>
</organism>
<proteinExistence type="predicted"/>
<dbReference type="Proteomes" id="UP001500689">
    <property type="component" value="Unassembled WGS sequence"/>
</dbReference>
<keyword evidence="3" id="KW-1185">Reference proteome</keyword>
<dbReference type="EMBL" id="BAAAZN010000016">
    <property type="protein sequence ID" value="GAA3571153.1"/>
    <property type="molecule type" value="Genomic_DNA"/>
</dbReference>
<reference evidence="3" key="1">
    <citation type="journal article" date="2019" name="Int. J. Syst. Evol. Microbiol.">
        <title>The Global Catalogue of Microorganisms (GCM) 10K type strain sequencing project: providing services to taxonomists for standard genome sequencing and annotation.</title>
        <authorList>
            <consortium name="The Broad Institute Genomics Platform"/>
            <consortium name="The Broad Institute Genome Sequencing Center for Infectious Disease"/>
            <person name="Wu L."/>
            <person name="Ma J."/>
        </authorList>
    </citation>
    <scope>NUCLEOTIDE SEQUENCE [LARGE SCALE GENOMIC DNA]</scope>
    <source>
        <strain evidence="3">JCM 16898</strain>
    </source>
</reference>
<dbReference type="SUPFAM" id="SSF56176">
    <property type="entry name" value="FAD-binding/transporter-associated domain-like"/>
    <property type="match status" value="1"/>
</dbReference>
<dbReference type="InterPro" id="IPR036318">
    <property type="entry name" value="FAD-bd_PCMH-like_sf"/>
</dbReference>
<dbReference type="InterPro" id="IPR016169">
    <property type="entry name" value="FAD-bd_PCMH_sub2"/>
</dbReference>
<feature type="domain" description="FAD linked oxidase N-terminal" evidence="1">
    <location>
        <begin position="27"/>
        <end position="99"/>
    </location>
</feature>
<name>A0ABP6XRM5_9PSEU</name>
<dbReference type="RefSeq" id="WP_344866562.1">
    <property type="nucleotide sequence ID" value="NZ_BAAAZN010000016.1"/>
</dbReference>
<dbReference type="InterPro" id="IPR051914">
    <property type="entry name" value="FAD-linked_OxidoTrans_Type4"/>
</dbReference>
<accession>A0ABP6XRM5</accession>
<dbReference type="InterPro" id="IPR006094">
    <property type="entry name" value="Oxid_FAD_bind_N"/>
</dbReference>
<dbReference type="PANTHER" id="PTHR42934">
    <property type="entry name" value="GLYCOLATE OXIDASE SUBUNIT GLCD"/>
    <property type="match status" value="1"/>
</dbReference>
<evidence type="ECO:0000313" key="2">
    <source>
        <dbReference type="EMBL" id="GAA3571153.1"/>
    </source>
</evidence>
<dbReference type="Gene3D" id="3.30.465.10">
    <property type="match status" value="1"/>
</dbReference>
<dbReference type="Pfam" id="PF01565">
    <property type="entry name" value="FAD_binding_4"/>
    <property type="match status" value="1"/>
</dbReference>
<sequence length="115" mass="12216">MAEIRPAEELLSALRRPGWRARRTPRAVGETGMVPDDLQSAAREHGLLFGPDPSTHSRCTIGGMIGNKACGSHSVAWGRTSDNVLELEVLTYQGTVLTAGEMTGAQIRTAVDAAS</sequence>
<protein>
    <recommendedName>
        <fullName evidence="1">FAD linked oxidase N-terminal domain-containing protein</fullName>
    </recommendedName>
</protein>
<dbReference type="PANTHER" id="PTHR42934:SF2">
    <property type="entry name" value="GLYCOLATE OXIDASE SUBUNIT GLCD"/>
    <property type="match status" value="1"/>
</dbReference>
<evidence type="ECO:0000259" key="1">
    <source>
        <dbReference type="Pfam" id="PF01565"/>
    </source>
</evidence>
<evidence type="ECO:0000313" key="3">
    <source>
        <dbReference type="Proteomes" id="UP001500689"/>
    </source>
</evidence>
<comment type="caution">
    <text evidence="2">The sequence shown here is derived from an EMBL/GenBank/DDBJ whole genome shotgun (WGS) entry which is preliminary data.</text>
</comment>
<gene>
    <name evidence="2" type="ORF">GCM10022222_64100</name>
</gene>